<keyword evidence="2" id="KW-1185">Reference proteome</keyword>
<dbReference type="CDD" id="cd00303">
    <property type="entry name" value="retropepsin_like"/>
    <property type="match status" value="1"/>
</dbReference>
<dbReference type="PANTHER" id="PTHR35046">
    <property type="entry name" value="ZINC KNUCKLE (CCHC-TYPE) FAMILY PROTEIN"/>
    <property type="match status" value="1"/>
</dbReference>
<comment type="caution">
    <text evidence="1">The sequence shown here is derived from an EMBL/GenBank/DDBJ whole genome shotgun (WGS) entry which is preliminary data.</text>
</comment>
<dbReference type="Proteomes" id="UP001358586">
    <property type="component" value="Chromosome 9"/>
</dbReference>
<gene>
    <name evidence="1" type="ORF">PVK06_031022</name>
</gene>
<accession>A0ABR0NQT2</accession>
<dbReference type="EMBL" id="JARKNE010000009">
    <property type="protein sequence ID" value="KAK5803377.1"/>
    <property type="molecule type" value="Genomic_DNA"/>
</dbReference>
<protein>
    <submittedName>
        <fullName evidence="1">Uncharacterized protein</fullName>
    </submittedName>
</protein>
<reference evidence="1 2" key="1">
    <citation type="submission" date="2023-03" db="EMBL/GenBank/DDBJ databases">
        <title>WGS of Gossypium arboreum.</title>
        <authorList>
            <person name="Yu D."/>
        </authorList>
    </citation>
    <scope>NUCLEOTIDE SEQUENCE [LARGE SCALE GENOMIC DNA]</scope>
    <source>
        <tissue evidence="1">Leaf</tissue>
    </source>
</reference>
<proteinExistence type="predicted"/>
<dbReference type="PANTHER" id="PTHR35046:SF9">
    <property type="entry name" value="RNA-DIRECTED DNA POLYMERASE"/>
    <property type="match status" value="1"/>
</dbReference>
<evidence type="ECO:0000313" key="1">
    <source>
        <dbReference type="EMBL" id="KAK5803377.1"/>
    </source>
</evidence>
<organism evidence="1 2">
    <name type="scientific">Gossypium arboreum</name>
    <name type="common">Tree cotton</name>
    <name type="synonym">Gossypium nanking</name>
    <dbReference type="NCBI Taxonomy" id="29729"/>
    <lineage>
        <taxon>Eukaryota</taxon>
        <taxon>Viridiplantae</taxon>
        <taxon>Streptophyta</taxon>
        <taxon>Embryophyta</taxon>
        <taxon>Tracheophyta</taxon>
        <taxon>Spermatophyta</taxon>
        <taxon>Magnoliopsida</taxon>
        <taxon>eudicotyledons</taxon>
        <taxon>Gunneridae</taxon>
        <taxon>Pentapetalae</taxon>
        <taxon>rosids</taxon>
        <taxon>malvids</taxon>
        <taxon>Malvales</taxon>
        <taxon>Malvaceae</taxon>
        <taxon>Malvoideae</taxon>
        <taxon>Gossypium</taxon>
    </lineage>
</organism>
<name>A0ABR0NQT2_GOSAR</name>
<evidence type="ECO:0000313" key="2">
    <source>
        <dbReference type="Proteomes" id="UP001358586"/>
    </source>
</evidence>
<sequence>MVVRVNGKIEFEEENETESEVPSDDEGEEVELSAEGEILVVKRSFSVPTSNMLVEQLGLAITKHPTPYKLQRLNDKGEPKVTKQAVVAFSIGKYQDEMVCDVVPMYAGHLLLGRQWQFDRYVIHNGYTN</sequence>